<dbReference type="Proteomes" id="UP000178302">
    <property type="component" value="Unassembled WGS sequence"/>
</dbReference>
<reference evidence="13 14" key="1">
    <citation type="journal article" date="2016" name="Nat. Commun.">
        <title>Thousands of microbial genomes shed light on interconnected biogeochemical processes in an aquifer system.</title>
        <authorList>
            <person name="Anantharaman K."/>
            <person name="Brown C.T."/>
            <person name="Hug L.A."/>
            <person name="Sharon I."/>
            <person name="Castelle C.J."/>
            <person name="Probst A.J."/>
            <person name="Thomas B.C."/>
            <person name="Singh A."/>
            <person name="Wilkins M.J."/>
            <person name="Karaoz U."/>
            <person name="Brodie E.L."/>
            <person name="Williams K.H."/>
            <person name="Hubbard S.S."/>
            <person name="Banfield J.F."/>
        </authorList>
    </citation>
    <scope>NUCLEOTIDE SEQUENCE [LARGE SCALE GENOMIC DNA]</scope>
</reference>
<dbReference type="EC" id="2.4.1.227" evidence="10"/>
<protein>
    <recommendedName>
        <fullName evidence="10">UDP-N-acetylglucosamine--N-acetylmuramyl-(pentapeptide) pyrophosphoryl-undecaprenol N-acetylglucosamine transferase</fullName>
        <ecNumber evidence="10">2.4.1.227</ecNumber>
    </recommendedName>
    <alternativeName>
        <fullName evidence="10">Undecaprenyl-PP-MurNAc-pentapeptide-UDPGlcNAc GlcNAc transferase</fullName>
    </alternativeName>
</protein>
<evidence type="ECO:0000256" key="3">
    <source>
        <dbReference type="ARBA" id="ARBA00022676"/>
    </source>
</evidence>
<accession>A0A1G2LSG8</accession>
<dbReference type="EMBL" id="MHQZ01000008">
    <property type="protein sequence ID" value="OHA14547.1"/>
    <property type="molecule type" value="Genomic_DNA"/>
</dbReference>
<keyword evidence="9 10" id="KW-0961">Cell wall biogenesis/degradation</keyword>
<evidence type="ECO:0000256" key="6">
    <source>
        <dbReference type="ARBA" id="ARBA00022984"/>
    </source>
</evidence>
<comment type="subcellular location">
    <subcellularLocation>
        <location evidence="10">Cell membrane</location>
        <topology evidence="10">Peripheral membrane protein</topology>
        <orientation evidence="10">Cytoplasmic side</orientation>
    </subcellularLocation>
</comment>
<comment type="pathway">
    <text evidence="10">Cell wall biogenesis; peptidoglycan biosynthesis.</text>
</comment>
<sequence>MKILFTGGGTGGHFYPTIAVIRALKKIADEERIFDLRIFFMSDSPYDDNILLEEGVEFIKIPAGKIRRYFSLLNIPDIIKTFFGVIKAVWKIYIHIPDAIFIKGGYASFPAFIAAVLFRIPILVHESDAVPGRVNRWAGRFAKRIAVSFAGTIKYFPEEKTAFTGNPIRINLIGGTHEEARTIFKLEEEAPIIFVLGGSQGAQKINTILSDALLSLIKDYQIIHQCGKANIKEVSGRSSVILENSESKRRYHVFPFLTEAEMRNASFAADLIVSRAGAGAIFEIAAWGKPSIIIPLPSAAQDHQRENTYIYKRAGACEVIEEENLSATILISEINGILKNFEKRERMKKAALNFAKPDAASKIAKEIINLALEHA</sequence>
<dbReference type="InterPro" id="IPR006009">
    <property type="entry name" value="GlcNAc_MurG"/>
</dbReference>
<evidence type="ECO:0000256" key="1">
    <source>
        <dbReference type="ARBA" id="ARBA00022475"/>
    </source>
</evidence>
<dbReference type="GO" id="GO:0050511">
    <property type="term" value="F:undecaprenyldiphospho-muramoylpentapeptide beta-N-acetylglucosaminyltransferase activity"/>
    <property type="evidence" value="ECO:0007669"/>
    <property type="project" value="UniProtKB-UniRule"/>
</dbReference>
<dbReference type="HAMAP" id="MF_00033">
    <property type="entry name" value="MurG"/>
    <property type="match status" value="1"/>
</dbReference>
<dbReference type="PANTHER" id="PTHR21015:SF22">
    <property type="entry name" value="GLYCOSYLTRANSFERASE"/>
    <property type="match status" value="1"/>
</dbReference>
<evidence type="ECO:0000313" key="14">
    <source>
        <dbReference type="Proteomes" id="UP000178302"/>
    </source>
</evidence>
<feature type="domain" description="Glycosyl transferase family 28 C-terminal" evidence="12">
    <location>
        <begin position="192"/>
        <end position="362"/>
    </location>
</feature>
<dbReference type="GO" id="GO:0005975">
    <property type="term" value="P:carbohydrate metabolic process"/>
    <property type="evidence" value="ECO:0007669"/>
    <property type="project" value="InterPro"/>
</dbReference>
<dbReference type="GO" id="GO:0005886">
    <property type="term" value="C:plasma membrane"/>
    <property type="evidence" value="ECO:0007669"/>
    <property type="project" value="UniProtKB-SubCell"/>
</dbReference>
<proteinExistence type="inferred from homology"/>
<comment type="catalytic activity">
    <reaction evidence="10">
        <text>di-trans,octa-cis-undecaprenyl diphospho-N-acetyl-alpha-D-muramoyl-L-alanyl-D-glutamyl-meso-2,6-diaminopimeloyl-D-alanyl-D-alanine + UDP-N-acetyl-alpha-D-glucosamine = di-trans,octa-cis-undecaprenyl diphospho-[N-acetyl-alpha-D-glucosaminyl-(1-&gt;4)]-N-acetyl-alpha-D-muramoyl-L-alanyl-D-glutamyl-meso-2,6-diaminopimeloyl-D-alanyl-D-alanine + UDP + H(+)</text>
        <dbReference type="Rhea" id="RHEA:31227"/>
        <dbReference type="ChEBI" id="CHEBI:15378"/>
        <dbReference type="ChEBI" id="CHEBI:57705"/>
        <dbReference type="ChEBI" id="CHEBI:58223"/>
        <dbReference type="ChEBI" id="CHEBI:61387"/>
        <dbReference type="ChEBI" id="CHEBI:61388"/>
        <dbReference type="EC" id="2.4.1.227"/>
    </reaction>
</comment>
<dbReference type="Gene3D" id="3.40.50.2000">
    <property type="entry name" value="Glycogen Phosphorylase B"/>
    <property type="match status" value="2"/>
</dbReference>
<keyword evidence="2 10" id="KW-0132">Cell division</keyword>
<dbReference type="UniPathway" id="UPA00219"/>
<evidence type="ECO:0000256" key="8">
    <source>
        <dbReference type="ARBA" id="ARBA00023306"/>
    </source>
</evidence>
<evidence type="ECO:0000256" key="9">
    <source>
        <dbReference type="ARBA" id="ARBA00023316"/>
    </source>
</evidence>
<evidence type="ECO:0000256" key="2">
    <source>
        <dbReference type="ARBA" id="ARBA00022618"/>
    </source>
</evidence>
<dbReference type="GO" id="GO:0071555">
    <property type="term" value="P:cell wall organization"/>
    <property type="evidence" value="ECO:0007669"/>
    <property type="project" value="UniProtKB-KW"/>
</dbReference>
<dbReference type="GO" id="GO:0009252">
    <property type="term" value="P:peptidoglycan biosynthetic process"/>
    <property type="evidence" value="ECO:0007669"/>
    <property type="project" value="UniProtKB-UniRule"/>
</dbReference>
<evidence type="ECO:0000259" key="12">
    <source>
        <dbReference type="Pfam" id="PF04101"/>
    </source>
</evidence>
<dbReference type="InterPro" id="IPR004276">
    <property type="entry name" value="GlycoTrans_28_N"/>
</dbReference>
<gene>
    <name evidence="10" type="primary">murG</name>
    <name evidence="13" type="ORF">A2909_02610</name>
</gene>
<dbReference type="AlphaFoldDB" id="A0A1G2LSG8"/>
<comment type="similarity">
    <text evidence="10">Belongs to the glycosyltransferase 28 family. MurG subfamily.</text>
</comment>
<evidence type="ECO:0000256" key="7">
    <source>
        <dbReference type="ARBA" id="ARBA00023136"/>
    </source>
</evidence>
<keyword evidence="7 10" id="KW-0472">Membrane</keyword>
<dbReference type="PANTHER" id="PTHR21015">
    <property type="entry name" value="UDP-N-ACETYLGLUCOSAMINE--N-ACETYLMURAMYL-(PENTAPEPTIDE) PYROPHOSPHORYL-UNDECAPRENOL N-ACETYLGLUCOSAMINE TRANSFERASE 1"/>
    <property type="match status" value="1"/>
</dbReference>
<name>A0A1G2LSG8_9BACT</name>
<comment type="function">
    <text evidence="10">Cell wall formation. Catalyzes the transfer of a GlcNAc subunit on undecaprenyl-pyrophosphoryl-MurNAc-pentapeptide (lipid intermediate I) to form undecaprenyl-pyrophosphoryl-MurNAc-(pentapeptide)GlcNAc (lipid intermediate II).</text>
</comment>
<evidence type="ECO:0000256" key="4">
    <source>
        <dbReference type="ARBA" id="ARBA00022679"/>
    </source>
</evidence>
<dbReference type="InterPro" id="IPR007235">
    <property type="entry name" value="Glyco_trans_28_C"/>
</dbReference>
<dbReference type="GO" id="GO:0051301">
    <property type="term" value="P:cell division"/>
    <property type="evidence" value="ECO:0007669"/>
    <property type="project" value="UniProtKB-KW"/>
</dbReference>
<feature type="binding site" evidence="10">
    <location>
        <begin position="10"/>
        <end position="12"/>
    </location>
    <ligand>
        <name>UDP-N-acetyl-alpha-D-glucosamine</name>
        <dbReference type="ChEBI" id="CHEBI:57705"/>
    </ligand>
</feature>
<keyword evidence="4 10" id="KW-0808">Transferase</keyword>
<feature type="binding site" evidence="10">
    <location>
        <position position="304"/>
    </location>
    <ligand>
        <name>UDP-N-acetyl-alpha-D-glucosamine</name>
        <dbReference type="ChEBI" id="CHEBI:57705"/>
    </ligand>
</feature>
<keyword evidence="8 10" id="KW-0131">Cell cycle</keyword>
<dbReference type="CDD" id="cd03785">
    <property type="entry name" value="GT28_MurG"/>
    <property type="match status" value="1"/>
</dbReference>
<evidence type="ECO:0000313" key="13">
    <source>
        <dbReference type="EMBL" id="OHA14547.1"/>
    </source>
</evidence>
<comment type="caution">
    <text evidence="10">Lacks conserved residue(s) required for the propagation of feature annotation.</text>
</comment>
<dbReference type="Pfam" id="PF04101">
    <property type="entry name" value="Glyco_tran_28_C"/>
    <property type="match status" value="1"/>
</dbReference>
<feature type="binding site" evidence="10">
    <location>
        <position position="169"/>
    </location>
    <ligand>
        <name>UDP-N-acetyl-alpha-D-glucosamine</name>
        <dbReference type="ChEBI" id="CHEBI:57705"/>
    </ligand>
</feature>
<dbReference type="GO" id="GO:0008360">
    <property type="term" value="P:regulation of cell shape"/>
    <property type="evidence" value="ECO:0007669"/>
    <property type="project" value="UniProtKB-KW"/>
</dbReference>
<organism evidence="13 14">
    <name type="scientific">Candidatus Tagabacteria bacterium RIFCSPLOWO2_01_FULL_39_11</name>
    <dbReference type="NCBI Taxonomy" id="1802295"/>
    <lineage>
        <taxon>Bacteria</taxon>
        <taxon>Candidatus Tagaibacteriota</taxon>
    </lineage>
</organism>
<comment type="caution">
    <text evidence="13">The sequence shown here is derived from an EMBL/GenBank/DDBJ whole genome shotgun (WGS) entry which is preliminary data.</text>
</comment>
<evidence type="ECO:0000256" key="5">
    <source>
        <dbReference type="ARBA" id="ARBA00022960"/>
    </source>
</evidence>
<keyword evidence="6 10" id="KW-0573">Peptidoglycan synthesis</keyword>
<evidence type="ECO:0000256" key="10">
    <source>
        <dbReference type="HAMAP-Rule" id="MF_00033"/>
    </source>
</evidence>
<keyword evidence="3 10" id="KW-0328">Glycosyltransferase</keyword>
<dbReference type="SUPFAM" id="SSF53756">
    <property type="entry name" value="UDP-Glycosyltransferase/glycogen phosphorylase"/>
    <property type="match status" value="1"/>
</dbReference>
<keyword evidence="5 10" id="KW-0133">Cell shape</keyword>
<evidence type="ECO:0000259" key="11">
    <source>
        <dbReference type="Pfam" id="PF03033"/>
    </source>
</evidence>
<dbReference type="Pfam" id="PF03033">
    <property type="entry name" value="Glyco_transf_28"/>
    <property type="match status" value="1"/>
</dbReference>
<feature type="domain" description="Glycosyltransferase family 28 N-terminal" evidence="11">
    <location>
        <begin position="3"/>
        <end position="146"/>
    </location>
</feature>
<keyword evidence="1 10" id="KW-1003">Cell membrane</keyword>
<dbReference type="GO" id="GO:0051991">
    <property type="term" value="F:UDP-N-acetyl-D-glucosamine:N-acetylmuramoyl-L-alanyl-D-glutamyl-meso-2,6-diaminopimelyl-D-alanyl-D-alanine-diphosphoundecaprenol 4-beta-N-acetylglucosaminlytransferase activity"/>
    <property type="evidence" value="ECO:0007669"/>
    <property type="project" value="RHEA"/>
</dbReference>
<dbReference type="NCBIfam" id="TIGR01133">
    <property type="entry name" value="murG"/>
    <property type="match status" value="1"/>
</dbReference>
<feature type="binding site" evidence="10">
    <location>
        <position position="199"/>
    </location>
    <ligand>
        <name>UDP-N-acetyl-alpha-D-glucosamine</name>
        <dbReference type="ChEBI" id="CHEBI:57705"/>
    </ligand>
</feature>